<comment type="caution">
    <text evidence="3">The sequence shown here is derived from an EMBL/GenBank/DDBJ whole genome shotgun (WGS) entry which is preliminary data.</text>
</comment>
<evidence type="ECO:0000256" key="1">
    <source>
        <dbReference type="SAM" id="MobiDB-lite"/>
    </source>
</evidence>
<evidence type="ECO:0000313" key="3">
    <source>
        <dbReference type="EMBL" id="PLA75982.1"/>
    </source>
</evidence>
<sequence length="1234" mass="134976">MLLVTKDVLQIKGVAERQMKKNKTITALCVSLLALSSSNSLVYAATTSASSASSQTKVATSSQATSSSSTSATSSQSGQAQSSQNASTSSQTVSVSSLSGNIALLNIAESKVSDNNYKIANANDFLNWLAGINSGKLDASHNVYLSNDIDMAGKSFTGIREFKGHFYGGNHKISNLNCSNSSSSSLIDSNSGTFENITFDGLTIKSNDHYLIRSNSGSLTNVSFKNLSLSGTRAYLIDNNSGNINNLNLANVTLNGEAESIIHTNSANLSRVAVDTLKATGYMVDFIETNNGSITDSQFTNMTFTGRQTTFIKVNSSNLQRVGFTNLKLNGTNSEASFIQDNSGALDTVSFDIEIKGRQPRFIGNNDSSLTNIKFNQVDIEGYQASFIQNNGGMVSGSFVGKVEGEDACFINLNNGRYDFDWTDKFVVKDHITNIWELNNFSTYVNNGQVKINAILDNNIDAVYENFTPIAYNNNNPYQGTFDGNGKAIYNFYSNRYGASFIFNNAGTVKHLEISGQVFGEASDFVSHNGKTGLIQDCALILDITGETYDDLFGVTHYGRTANSFENNEGTIKNIFFAGRLTNIRSENDPRNREGTVDHFYYLDQFGVIGGKAIRVSRWRAESGEIATKLASNSTIGWMQVREYWHYDILSSRPGFSGDKGDQTKLMAEKPSLSINDIDRTEKSLRVTKKFDSKILDEYGGVRYELLDKDGHVLGNGWQESPEFTNLAPKTEYQVAVRFNGNGRYLPSDATIVKVKTKGIAPAVELKKDDIKRTNTSLEVTKKYGSEYGGVHYQLKDTQGNVVKDWQKDNKFTGLTPGTEYQLVAQYVGNDDYVASKEVIVNVKTTKEAETPELSSADVKRGDTSLKVTKQFDTDKYGQVEYELTDSHGNVIKGWQANSEFTGLTPDTEYTISVRYKGNDEYLESDKASVTVKTKKTAEPQVSVDNIYGSSDSFTIKDNPDTSYGNVSYEITDNQGKPIKNGQKQANGDFSGLDLEDGVIYQVHVSYDGNDDYASTEKVIKIMKAPTVTIASKNANSLKVADLADTDKYGQAEYALSPSGLTANATSSTIDGLDSTTSYTVYAKRAGKGDYPPSAIGQVTTKTGNANYVVHIPAVMKTNDQASYVSTDVDSFNLGTHDSLSLSIINSVKDGKVTLTRQNDPARKTAQTRIKLNGRLVNNGDADIKVVDWQNSNCDYTPAISFTDPWNDNPRTPFGDYSGQITFQLTYNKHKEGN</sequence>
<gene>
    <name evidence="3" type="ORF">CYR79_08705</name>
</gene>
<dbReference type="EMBL" id="PKGI01000042">
    <property type="protein sequence ID" value="PLA75982.1"/>
    <property type="molecule type" value="Genomic_DNA"/>
</dbReference>
<dbReference type="Gene3D" id="2.160.20.110">
    <property type="match status" value="2"/>
</dbReference>
<reference evidence="4" key="1">
    <citation type="submission" date="2017-12" db="EMBL/GenBank/DDBJ databases">
        <authorList>
            <person name="Christensen H."/>
        </authorList>
    </citation>
    <scope>NUCLEOTIDE SEQUENCE [LARGE SCALE GENOMIC DNA]</scope>
    <source>
        <strain evidence="4">268A</strain>
    </source>
</reference>
<proteinExistence type="predicted"/>
<feature type="region of interest" description="Disordered" evidence="1">
    <location>
        <begin position="62"/>
        <end position="90"/>
    </location>
</feature>
<keyword evidence="2" id="KW-0732">Signal</keyword>
<protein>
    <submittedName>
        <fullName evidence="3">Uncharacterized protein</fullName>
    </submittedName>
</protein>
<organism evidence="3 4">
    <name type="scientific">Ligilactobacillus agilis</name>
    <dbReference type="NCBI Taxonomy" id="1601"/>
    <lineage>
        <taxon>Bacteria</taxon>
        <taxon>Bacillati</taxon>
        <taxon>Bacillota</taxon>
        <taxon>Bacilli</taxon>
        <taxon>Lactobacillales</taxon>
        <taxon>Lactobacillaceae</taxon>
        <taxon>Ligilactobacillus</taxon>
    </lineage>
</organism>
<dbReference type="InterPro" id="IPR013783">
    <property type="entry name" value="Ig-like_fold"/>
</dbReference>
<name>A0A2I2A9C9_9LACO</name>
<dbReference type="AlphaFoldDB" id="A0A2I2A9C9"/>
<feature type="chain" id="PRO_5014162807" evidence="2">
    <location>
        <begin position="45"/>
        <end position="1234"/>
    </location>
</feature>
<dbReference type="Proteomes" id="UP000234579">
    <property type="component" value="Unassembled WGS sequence"/>
</dbReference>
<evidence type="ECO:0000313" key="4">
    <source>
        <dbReference type="Proteomes" id="UP000234579"/>
    </source>
</evidence>
<accession>A0A2I2A9C9</accession>
<feature type="signal peptide" evidence="2">
    <location>
        <begin position="1"/>
        <end position="44"/>
    </location>
</feature>
<evidence type="ECO:0000256" key="2">
    <source>
        <dbReference type="SAM" id="SignalP"/>
    </source>
</evidence>
<dbReference type="Gene3D" id="2.60.40.10">
    <property type="entry name" value="Immunoglobulins"/>
    <property type="match status" value="1"/>
</dbReference>